<dbReference type="EMBL" id="JBBPBN010000011">
    <property type="protein sequence ID" value="KAK9029502.1"/>
    <property type="molecule type" value="Genomic_DNA"/>
</dbReference>
<dbReference type="Proteomes" id="UP001396334">
    <property type="component" value="Unassembled WGS sequence"/>
</dbReference>
<evidence type="ECO:0000259" key="3">
    <source>
        <dbReference type="PROSITE" id="PS50158"/>
    </source>
</evidence>
<dbReference type="SMART" id="SM00343">
    <property type="entry name" value="ZnF_C2HC"/>
    <property type="match status" value="1"/>
</dbReference>
<dbReference type="InterPro" id="IPR036875">
    <property type="entry name" value="Znf_CCHC_sf"/>
</dbReference>
<protein>
    <recommendedName>
        <fullName evidence="3">CCHC-type domain-containing protein</fullName>
    </recommendedName>
</protein>
<evidence type="ECO:0000256" key="2">
    <source>
        <dbReference type="SAM" id="MobiDB-lite"/>
    </source>
</evidence>
<proteinExistence type="predicted"/>
<sequence>MDIENDYFLVTFQSRSDYLHVLTDGPWLVFGHYVSVEPWTEDFSTAQPYPGNIIAWIRLPGLPVTLYKWSLITALGECIGRVLKLDYQTETGCRGKFARIAVRINLNKPLVSKIVVNGKIQLVEYESLPTVCFNCGKYGHMNENCPDLQPIPPTEVPLQPSEPTPTTPSTMFGPWMVVEKRQRRLQSKDAVGKDNAPGVTITASRFAPIFESSVDVPTPTKITRPPTRSSSAVSKRIFKAKSVPTKQVPTAQKSKSKASSDVNVRKPLQLNLADFPILPRFNHKAGPSTQMPSPKVVSRLDGNKHSVISLPENSDPNIPTDDSTLMGNNVTGEPLRKPPDPILSAYPSTGQATEVLPGDMQHNARQTDVSVMISDGQDSVMTE</sequence>
<organism evidence="4 5">
    <name type="scientific">Hibiscus sabdariffa</name>
    <name type="common">roselle</name>
    <dbReference type="NCBI Taxonomy" id="183260"/>
    <lineage>
        <taxon>Eukaryota</taxon>
        <taxon>Viridiplantae</taxon>
        <taxon>Streptophyta</taxon>
        <taxon>Embryophyta</taxon>
        <taxon>Tracheophyta</taxon>
        <taxon>Spermatophyta</taxon>
        <taxon>Magnoliopsida</taxon>
        <taxon>eudicotyledons</taxon>
        <taxon>Gunneridae</taxon>
        <taxon>Pentapetalae</taxon>
        <taxon>rosids</taxon>
        <taxon>malvids</taxon>
        <taxon>Malvales</taxon>
        <taxon>Malvaceae</taxon>
        <taxon>Malvoideae</taxon>
        <taxon>Hibiscus</taxon>
    </lineage>
</organism>
<dbReference type="InterPro" id="IPR040256">
    <property type="entry name" value="At4g02000-like"/>
</dbReference>
<dbReference type="SUPFAM" id="SSF57756">
    <property type="entry name" value="Retrovirus zinc finger-like domains"/>
    <property type="match status" value="1"/>
</dbReference>
<accession>A0ABR2SWA5</accession>
<evidence type="ECO:0000313" key="4">
    <source>
        <dbReference type="EMBL" id="KAK9029502.1"/>
    </source>
</evidence>
<gene>
    <name evidence="4" type="ORF">V6N11_026616</name>
</gene>
<reference evidence="4 5" key="1">
    <citation type="journal article" date="2024" name="G3 (Bethesda)">
        <title>Genome assembly of Hibiscus sabdariffa L. provides insights into metabolisms of medicinal natural products.</title>
        <authorList>
            <person name="Kim T."/>
        </authorList>
    </citation>
    <scope>NUCLEOTIDE SEQUENCE [LARGE SCALE GENOMIC DNA]</scope>
    <source>
        <strain evidence="4">TK-2024</strain>
        <tissue evidence="4">Old leaves</tissue>
    </source>
</reference>
<dbReference type="Pfam" id="PF14111">
    <property type="entry name" value="DUF4283"/>
    <property type="match status" value="1"/>
</dbReference>
<comment type="caution">
    <text evidence="4">The sequence shown here is derived from an EMBL/GenBank/DDBJ whole genome shotgun (WGS) entry which is preliminary data.</text>
</comment>
<evidence type="ECO:0000256" key="1">
    <source>
        <dbReference type="PROSITE-ProRule" id="PRU00047"/>
    </source>
</evidence>
<feature type="compositionally biased region" description="Polar residues" evidence="2">
    <location>
        <begin position="244"/>
        <end position="261"/>
    </location>
</feature>
<evidence type="ECO:0000313" key="5">
    <source>
        <dbReference type="Proteomes" id="UP001396334"/>
    </source>
</evidence>
<keyword evidence="5" id="KW-1185">Reference proteome</keyword>
<keyword evidence="1" id="KW-0863">Zinc-finger</keyword>
<dbReference type="InterPro" id="IPR025558">
    <property type="entry name" value="DUF4283"/>
</dbReference>
<dbReference type="InterPro" id="IPR001878">
    <property type="entry name" value="Znf_CCHC"/>
</dbReference>
<dbReference type="PANTHER" id="PTHR31286:SF173">
    <property type="entry name" value="DUF4283 DOMAIN-CONTAINING PROTEIN"/>
    <property type="match status" value="1"/>
</dbReference>
<feature type="region of interest" description="Disordered" evidence="2">
    <location>
        <begin position="242"/>
        <end position="261"/>
    </location>
</feature>
<keyword evidence="1" id="KW-0479">Metal-binding</keyword>
<dbReference type="PROSITE" id="PS50158">
    <property type="entry name" value="ZF_CCHC"/>
    <property type="match status" value="1"/>
</dbReference>
<dbReference type="PANTHER" id="PTHR31286">
    <property type="entry name" value="GLYCINE-RICH CELL WALL STRUCTURAL PROTEIN 1.8-LIKE"/>
    <property type="match status" value="1"/>
</dbReference>
<name>A0ABR2SWA5_9ROSI</name>
<feature type="domain" description="CCHC-type" evidence="3">
    <location>
        <begin position="132"/>
        <end position="147"/>
    </location>
</feature>
<keyword evidence="1" id="KW-0862">Zinc</keyword>